<proteinExistence type="predicted"/>
<dbReference type="KEGG" id="nti:DNFV4_02240"/>
<evidence type="ECO:0000313" key="3">
    <source>
        <dbReference type="Proteomes" id="UP001179121"/>
    </source>
</evidence>
<keyword evidence="3" id="KW-1185">Reference proteome</keyword>
<dbReference type="RefSeq" id="WP_289268582.1">
    <property type="nucleotide sequence ID" value="NZ_OX365700.1"/>
</dbReference>
<dbReference type="PROSITE" id="PS51257">
    <property type="entry name" value="PROKAR_LIPOPROTEIN"/>
    <property type="match status" value="1"/>
</dbReference>
<dbReference type="Proteomes" id="UP001179121">
    <property type="component" value="Chromosome"/>
</dbReference>
<evidence type="ECO:0000313" key="2">
    <source>
        <dbReference type="EMBL" id="CAI4031820.1"/>
    </source>
</evidence>
<dbReference type="InterPro" id="IPR025693">
    <property type="entry name" value="Gly-zipper_OmpA-like_dom"/>
</dbReference>
<accession>A0AA86MZH2</accession>
<dbReference type="EMBL" id="OX365700">
    <property type="protein sequence ID" value="CAI4031820.1"/>
    <property type="molecule type" value="Genomic_DNA"/>
</dbReference>
<reference evidence="2" key="1">
    <citation type="submission" date="2022-10" db="EMBL/GenBank/DDBJ databases">
        <authorList>
            <person name="Koch H."/>
        </authorList>
    </citation>
    <scope>NUCLEOTIDE SEQUENCE</scope>
    <source>
        <strain evidence="2">DNF</strain>
    </source>
</reference>
<sequence>MMIRLMINRRVGAGAATLLLAGILSAGCSSSKPILYPNAHLQAAGEAVAEQDIELCQEAAAAAGAEPDSGRAGETATRTATGAAMGSAAGAAGGAVAGAIRGNPGRGAMTGAAAGAAGGATHGLLRSLFSRRQPSQAYKQYVNRCLRERGYDVVGWK</sequence>
<organism evidence="2 3">
    <name type="scientific">Nitrospira tepida</name>
    <dbReference type="NCBI Taxonomy" id="2973512"/>
    <lineage>
        <taxon>Bacteria</taxon>
        <taxon>Pseudomonadati</taxon>
        <taxon>Nitrospirota</taxon>
        <taxon>Nitrospiria</taxon>
        <taxon>Nitrospirales</taxon>
        <taxon>Nitrospiraceae</taxon>
        <taxon>Nitrospira</taxon>
    </lineage>
</organism>
<dbReference type="Pfam" id="PF13436">
    <property type="entry name" value="Gly-zipper_OmpA"/>
    <property type="match status" value="1"/>
</dbReference>
<name>A0AA86MZH2_9BACT</name>
<dbReference type="AlphaFoldDB" id="A0AA86MZH2"/>
<feature type="domain" description="Glycine-zipper-containing OmpA-like membrane" evidence="1">
    <location>
        <begin position="80"/>
        <end position="121"/>
    </location>
</feature>
<protein>
    <submittedName>
        <fullName evidence="2">Gly-zipper_OmpA domain-containing protein</fullName>
    </submittedName>
</protein>
<evidence type="ECO:0000259" key="1">
    <source>
        <dbReference type="Pfam" id="PF13436"/>
    </source>
</evidence>
<gene>
    <name evidence="2" type="ORF">DNFV4_02240</name>
</gene>